<organism evidence="1 2">
    <name type="scientific">Pseudoalteromonas luteoviolacea S4054</name>
    <dbReference type="NCBI Taxonomy" id="1129367"/>
    <lineage>
        <taxon>Bacteria</taxon>
        <taxon>Pseudomonadati</taxon>
        <taxon>Pseudomonadota</taxon>
        <taxon>Gammaproteobacteria</taxon>
        <taxon>Alteromonadales</taxon>
        <taxon>Pseudoalteromonadaceae</taxon>
        <taxon>Pseudoalteromonas</taxon>
    </lineage>
</organism>
<dbReference type="EMBL" id="AUXW01000057">
    <property type="protein sequence ID" value="KKE85420.1"/>
    <property type="molecule type" value="Genomic_DNA"/>
</dbReference>
<dbReference type="GO" id="GO:0003887">
    <property type="term" value="F:DNA-directed DNA polymerase activity"/>
    <property type="evidence" value="ECO:0007669"/>
    <property type="project" value="InterPro"/>
</dbReference>
<reference evidence="1 2" key="1">
    <citation type="journal article" date="2015" name="BMC Genomics">
        <title>Genome mining reveals unlocked bioactive potential of marine Gram-negative bacteria.</title>
        <authorList>
            <person name="Machado H."/>
            <person name="Sonnenschein E.C."/>
            <person name="Melchiorsen J."/>
            <person name="Gram L."/>
        </authorList>
    </citation>
    <scope>NUCLEOTIDE SEQUENCE [LARGE SCALE GENOMIC DNA]</scope>
    <source>
        <strain evidence="1 2">S4054</strain>
    </source>
</reference>
<dbReference type="InterPro" id="IPR007459">
    <property type="entry name" value="DNA_pol3_chi"/>
</dbReference>
<dbReference type="Proteomes" id="UP000033434">
    <property type="component" value="Unassembled WGS sequence"/>
</dbReference>
<dbReference type="PANTHER" id="PTHR38767">
    <property type="entry name" value="DNA POLYMERASE III SUBUNIT CHI"/>
    <property type="match status" value="1"/>
</dbReference>
<protein>
    <recommendedName>
        <fullName evidence="3">DNA polymerase III subunit chi</fullName>
    </recommendedName>
</protein>
<dbReference type="GO" id="GO:0003677">
    <property type="term" value="F:DNA binding"/>
    <property type="evidence" value="ECO:0007669"/>
    <property type="project" value="InterPro"/>
</dbReference>
<accession>A0A0F6AGS8</accession>
<sequence length="179" mass="20121">MSECGFILNAVQAQSIFIWCPAFSTEDKSHAMSINAHFLVLKHDQEPSHQVPAHFDLAARSAAKLYRAGQRVFIYVDTVENAHAIDEHLWQFDADSFVPHNLQGEGPKGGAPVEIGQMPPVGRRTILINLATHIPDFVRRFEQVYDFVPVEPMAKQAARERFKQLRSIGANISTKEIDN</sequence>
<dbReference type="Pfam" id="PF04364">
    <property type="entry name" value="DNA_pol3_chi"/>
    <property type="match status" value="1"/>
</dbReference>
<comment type="caution">
    <text evidence="1">The sequence shown here is derived from an EMBL/GenBank/DDBJ whole genome shotgun (WGS) entry which is preliminary data.</text>
</comment>
<dbReference type="InterPro" id="IPR036768">
    <property type="entry name" value="PolIII_chi_sf"/>
</dbReference>
<proteinExistence type="predicted"/>
<dbReference type="PANTHER" id="PTHR38767:SF1">
    <property type="entry name" value="DNA POLYMERASE III SUBUNIT CHI"/>
    <property type="match status" value="1"/>
</dbReference>
<gene>
    <name evidence="1" type="ORF">N479_05300</name>
</gene>
<evidence type="ECO:0008006" key="3">
    <source>
        <dbReference type="Google" id="ProtNLM"/>
    </source>
</evidence>
<dbReference type="GO" id="GO:0032298">
    <property type="term" value="P:positive regulation of DNA-templated DNA replication initiation"/>
    <property type="evidence" value="ECO:0007669"/>
    <property type="project" value="TreeGrafter"/>
</dbReference>
<dbReference type="SUPFAM" id="SSF102400">
    <property type="entry name" value="DNA polymerase III chi subunit"/>
    <property type="match status" value="1"/>
</dbReference>
<dbReference type="PATRIC" id="fig|1129367.4.peg.650"/>
<dbReference type="AlphaFoldDB" id="A0A0F6AGS8"/>
<dbReference type="GO" id="GO:0006260">
    <property type="term" value="P:DNA replication"/>
    <property type="evidence" value="ECO:0007669"/>
    <property type="project" value="InterPro"/>
</dbReference>
<evidence type="ECO:0000313" key="1">
    <source>
        <dbReference type="EMBL" id="KKE85420.1"/>
    </source>
</evidence>
<dbReference type="Gene3D" id="3.40.50.10110">
    <property type="entry name" value="DNA polymerase III subunit chi"/>
    <property type="match status" value="1"/>
</dbReference>
<name>A0A0F6AGS8_9GAMM</name>
<evidence type="ECO:0000313" key="2">
    <source>
        <dbReference type="Proteomes" id="UP000033434"/>
    </source>
</evidence>